<reference evidence="2" key="1">
    <citation type="journal article" date="2021" name="Proc. Natl. Acad. Sci. U.S.A.">
        <title>A Catalog of Tens of Thousands of Viruses from Human Metagenomes Reveals Hidden Associations with Chronic Diseases.</title>
        <authorList>
            <person name="Tisza M.J."/>
            <person name="Buck C.B."/>
        </authorList>
    </citation>
    <scope>NUCLEOTIDE SEQUENCE</scope>
    <source>
        <strain evidence="2">Ct3CA7</strain>
    </source>
</reference>
<name>A0A8S5LF43_9CAUD</name>
<evidence type="ECO:0000256" key="1">
    <source>
        <dbReference type="SAM" id="Phobius"/>
    </source>
</evidence>
<accession>A0A8S5LF43</accession>
<evidence type="ECO:0000313" key="2">
    <source>
        <dbReference type="EMBL" id="DAD68558.1"/>
    </source>
</evidence>
<keyword evidence="1" id="KW-1133">Transmembrane helix</keyword>
<keyword evidence="1" id="KW-0472">Membrane</keyword>
<sequence>MNCDILILTVLISNLAMLAILYPREMDMILDSCIDTIRNSIQTICKIYRKVRRG</sequence>
<proteinExistence type="predicted"/>
<keyword evidence="1" id="KW-0812">Transmembrane</keyword>
<dbReference type="EMBL" id="BK014704">
    <property type="protein sequence ID" value="DAD68558.1"/>
    <property type="molecule type" value="Genomic_DNA"/>
</dbReference>
<feature type="transmembrane region" description="Helical" evidence="1">
    <location>
        <begin position="6"/>
        <end position="22"/>
    </location>
</feature>
<organism evidence="2">
    <name type="scientific">Siphoviridae sp. ct3CA7</name>
    <dbReference type="NCBI Taxonomy" id="2823561"/>
    <lineage>
        <taxon>Viruses</taxon>
        <taxon>Duplodnaviria</taxon>
        <taxon>Heunggongvirae</taxon>
        <taxon>Uroviricota</taxon>
        <taxon>Caudoviricetes</taxon>
    </lineage>
</organism>
<protein>
    <submittedName>
        <fullName evidence="2">Uncharacterized protein</fullName>
    </submittedName>
</protein>